<reference evidence="3 4" key="1">
    <citation type="submission" date="2017-11" db="EMBL/GenBank/DDBJ databases">
        <title>De novo assembly and phasing of dikaryotic genomes from two isolates of Puccinia coronata f. sp. avenae, the causal agent of oat crown rust.</title>
        <authorList>
            <person name="Miller M.E."/>
            <person name="Zhang Y."/>
            <person name="Omidvar V."/>
            <person name="Sperschneider J."/>
            <person name="Schwessinger B."/>
            <person name="Raley C."/>
            <person name="Palmer J.M."/>
            <person name="Garnica D."/>
            <person name="Upadhyaya N."/>
            <person name="Rathjen J."/>
            <person name="Taylor J.M."/>
            <person name="Park R.F."/>
            <person name="Dodds P.N."/>
            <person name="Hirsch C.D."/>
            <person name="Kianian S.F."/>
            <person name="Figueroa M."/>
        </authorList>
    </citation>
    <scope>NUCLEOTIDE SEQUENCE [LARGE SCALE GENOMIC DNA]</scope>
    <source>
        <strain evidence="3">12SD80</strain>
    </source>
</reference>
<evidence type="ECO:0000313" key="3">
    <source>
        <dbReference type="EMBL" id="PLW26479.1"/>
    </source>
</evidence>
<comment type="caution">
    <text evidence="3">The sequence shown here is derived from an EMBL/GenBank/DDBJ whole genome shotgun (WGS) entry which is preliminary data.</text>
</comment>
<feature type="compositionally biased region" description="Polar residues" evidence="1">
    <location>
        <begin position="723"/>
        <end position="733"/>
    </location>
</feature>
<organism evidence="3 4">
    <name type="scientific">Puccinia coronata f. sp. avenae</name>
    <dbReference type="NCBI Taxonomy" id="200324"/>
    <lineage>
        <taxon>Eukaryota</taxon>
        <taxon>Fungi</taxon>
        <taxon>Dikarya</taxon>
        <taxon>Basidiomycota</taxon>
        <taxon>Pucciniomycotina</taxon>
        <taxon>Pucciniomycetes</taxon>
        <taxon>Pucciniales</taxon>
        <taxon>Pucciniaceae</taxon>
        <taxon>Puccinia</taxon>
    </lineage>
</organism>
<evidence type="ECO:0000313" key="4">
    <source>
        <dbReference type="Proteomes" id="UP000235392"/>
    </source>
</evidence>
<name>A0A2N5TLU7_9BASI</name>
<evidence type="ECO:0000256" key="1">
    <source>
        <dbReference type="SAM" id="MobiDB-lite"/>
    </source>
</evidence>
<feature type="domain" description="DUF6589" evidence="2">
    <location>
        <begin position="192"/>
        <end position="597"/>
    </location>
</feature>
<feature type="region of interest" description="Disordered" evidence="1">
    <location>
        <begin position="696"/>
        <end position="733"/>
    </location>
</feature>
<proteinExistence type="predicted"/>
<sequence length="733" mass="82927">MKLPEETDVPSKDITINDEDEPLMNMDEYQFEYTSSSSLAKAKKVASTICSMVSFTRNRRSNGLQLFNSLRFLAGGVSERMNQYFHLLGLTSSRQTALIALKTLSKVAEKDLRSAMAANESRPIGPSICIDNLDIEERVHSHSIGHRSMMFHGTWGYIHHPNPKPLSSLDPSELTLRAYYDALRKVSTMKIDLQMLMPTCEEEKHFEQVLKSQLAHAMSQYVAKAANPEHALSSDPPAVEPIDPTPPDIQMIQLMSQSDNSAEGAGQVAETLRKQFGLKPEDFVSCVQIMDADLATCKNFNSLQSLRTPSRYADLRLSNLCFVLGASHTMWNISQAILNAHLGDPTSTHDLGAWHSLHALGIPSEKVIPKKDFTSMMNNIEKVHEASIVYCLRLVITSEEIVMPSEDAESPDQLPKLPTDKWNDIVEKCYSRFFSPQARRNASQKENLKQHAFLMRLHDFSTIVEANCATKAGDIGRLMRIWKAWSLMAQALPGLVNYQSYLPRLVLILNNMLPPSLSKLIHHNILVCPSGRENHFMPKDNYLENQNYWLKFFYNSNGDGTKINRMQEMYSLNINMLRFMIHSIKMEQGGKLAYQSHKNIITPQSLQMFLRMAHNYDLADQFPKTAHFHTGIHDVTDSFIAGFQCLQQKTTEGNRNLDSFRKFFFYDAAPGDTATTIVHDHATTIEMEEVTNNIEENTGNIEENAENIEENTNSESTKDTEESNNIQGTSVEF</sequence>
<dbReference type="EMBL" id="PGCI01000460">
    <property type="protein sequence ID" value="PLW26479.1"/>
    <property type="molecule type" value="Genomic_DNA"/>
</dbReference>
<evidence type="ECO:0000259" key="2">
    <source>
        <dbReference type="Pfam" id="PF20231"/>
    </source>
</evidence>
<dbReference type="Proteomes" id="UP000235392">
    <property type="component" value="Unassembled WGS sequence"/>
</dbReference>
<gene>
    <name evidence="3" type="ORF">PCASD_25610</name>
</gene>
<dbReference type="InterPro" id="IPR046496">
    <property type="entry name" value="DUF6589"/>
</dbReference>
<protein>
    <recommendedName>
        <fullName evidence="2">DUF6589 domain-containing protein</fullName>
    </recommendedName>
</protein>
<dbReference type="AlphaFoldDB" id="A0A2N5TLU7"/>
<dbReference type="Pfam" id="PF20231">
    <property type="entry name" value="DUF6589"/>
    <property type="match status" value="1"/>
</dbReference>
<accession>A0A2N5TLU7</accession>